<reference evidence="4" key="1">
    <citation type="submission" date="2020-10" db="EMBL/GenBank/DDBJ databases">
        <authorList>
            <person name="Gilroy R."/>
        </authorList>
    </citation>
    <scope>NUCLEOTIDE SEQUENCE</scope>
    <source>
        <strain evidence="4">ChiHcec3-11533</strain>
    </source>
</reference>
<proteinExistence type="predicted"/>
<dbReference type="PROSITE" id="PS50977">
    <property type="entry name" value="HTH_TETR_2"/>
    <property type="match status" value="1"/>
</dbReference>
<feature type="DNA-binding region" description="H-T-H motif" evidence="2">
    <location>
        <begin position="29"/>
        <end position="48"/>
    </location>
</feature>
<feature type="domain" description="HTH tetR-type" evidence="3">
    <location>
        <begin position="6"/>
        <end position="66"/>
    </location>
</feature>
<comment type="caution">
    <text evidence="4">The sequence shown here is derived from an EMBL/GenBank/DDBJ whole genome shotgun (WGS) entry which is preliminary data.</text>
</comment>
<sequence>MDRRRQKTREAVFAALGRLLKQKSHHKITVQEIIDEANVGRTTFYAHFETKDDLLRELCEELFAHIVDSALDAAHTHGRYSDAPAPNSVFLHLFQHLEQDDRNVLELLCCKSSDLFLRYFKDSLNAMVRSWLSGASHGEWEDLPEDFLVNHISSTFVETVLWWLKNRRKQAPEELMRYFGTVLGPVVALEDEF</sequence>
<dbReference type="InterPro" id="IPR039532">
    <property type="entry name" value="TetR_C_Firmicutes"/>
</dbReference>
<dbReference type="PANTHER" id="PTHR43479:SF23">
    <property type="entry name" value="HTH TETR-TYPE DOMAIN-CONTAINING PROTEIN"/>
    <property type="match status" value="1"/>
</dbReference>
<organism evidence="4 5">
    <name type="scientific">Candidatus Pullichristensenella excrementigallinarum</name>
    <dbReference type="NCBI Taxonomy" id="2840907"/>
    <lineage>
        <taxon>Bacteria</taxon>
        <taxon>Bacillati</taxon>
        <taxon>Bacillota</taxon>
        <taxon>Clostridia</taxon>
        <taxon>Candidatus Pullichristensenella</taxon>
    </lineage>
</organism>
<dbReference type="Proteomes" id="UP000824072">
    <property type="component" value="Unassembled WGS sequence"/>
</dbReference>
<dbReference type="InterPro" id="IPR050624">
    <property type="entry name" value="HTH-type_Tx_Regulator"/>
</dbReference>
<evidence type="ECO:0000256" key="2">
    <source>
        <dbReference type="PROSITE-ProRule" id="PRU00335"/>
    </source>
</evidence>
<dbReference type="InterPro" id="IPR009057">
    <property type="entry name" value="Homeodomain-like_sf"/>
</dbReference>
<dbReference type="InterPro" id="IPR001647">
    <property type="entry name" value="HTH_TetR"/>
</dbReference>
<dbReference type="GO" id="GO:0003677">
    <property type="term" value="F:DNA binding"/>
    <property type="evidence" value="ECO:0007669"/>
    <property type="project" value="UniProtKB-UniRule"/>
</dbReference>
<dbReference type="Pfam" id="PF00440">
    <property type="entry name" value="TetR_N"/>
    <property type="match status" value="1"/>
</dbReference>
<dbReference type="Gene3D" id="1.10.357.10">
    <property type="entry name" value="Tetracycline Repressor, domain 2"/>
    <property type="match status" value="1"/>
</dbReference>
<protein>
    <submittedName>
        <fullName evidence="4">TetR/AcrR family transcriptional regulator</fullName>
    </submittedName>
</protein>
<dbReference type="SUPFAM" id="SSF46689">
    <property type="entry name" value="Homeodomain-like"/>
    <property type="match status" value="1"/>
</dbReference>
<dbReference type="Pfam" id="PF14278">
    <property type="entry name" value="TetR_C_8"/>
    <property type="match status" value="1"/>
</dbReference>
<dbReference type="EMBL" id="DVMU01000077">
    <property type="protein sequence ID" value="HIU33595.1"/>
    <property type="molecule type" value="Genomic_DNA"/>
</dbReference>
<name>A0A9D1LBP4_9FIRM</name>
<dbReference type="PANTHER" id="PTHR43479">
    <property type="entry name" value="ACREF/ENVCD OPERON REPRESSOR-RELATED"/>
    <property type="match status" value="1"/>
</dbReference>
<reference evidence="4" key="2">
    <citation type="journal article" date="2021" name="PeerJ">
        <title>Extensive microbial diversity within the chicken gut microbiome revealed by metagenomics and culture.</title>
        <authorList>
            <person name="Gilroy R."/>
            <person name="Ravi A."/>
            <person name="Getino M."/>
            <person name="Pursley I."/>
            <person name="Horton D.L."/>
            <person name="Alikhan N.F."/>
            <person name="Baker D."/>
            <person name="Gharbi K."/>
            <person name="Hall N."/>
            <person name="Watson M."/>
            <person name="Adriaenssens E.M."/>
            <person name="Foster-Nyarko E."/>
            <person name="Jarju S."/>
            <person name="Secka A."/>
            <person name="Antonio M."/>
            <person name="Oren A."/>
            <person name="Chaudhuri R.R."/>
            <person name="La Ragione R."/>
            <person name="Hildebrand F."/>
            <person name="Pallen M.J."/>
        </authorList>
    </citation>
    <scope>NUCLEOTIDE SEQUENCE</scope>
    <source>
        <strain evidence="4">ChiHcec3-11533</strain>
    </source>
</reference>
<dbReference type="AlphaFoldDB" id="A0A9D1LBP4"/>
<accession>A0A9D1LBP4</accession>
<evidence type="ECO:0000313" key="5">
    <source>
        <dbReference type="Proteomes" id="UP000824072"/>
    </source>
</evidence>
<keyword evidence="1 2" id="KW-0238">DNA-binding</keyword>
<evidence type="ECO:0000313" key="4">
    <source>
        <dbReference type="EMBL" id="HIU33595.1"/>
    </source>
</evidence>
<gene>
    <name evidence="4" type="ORF">IAB02_03445</name>
</gene>
<evidence type="ECO:0000259" key="3">
    <source>
        <dbReference type="PROSITE" id="PS50977"/>
    </source>
</evidence>
<evidence type="ECO:0000256" key="1">
    <source>
        <dbReference type="ARBA" id="ARBA00023125"/>
    </source>
</evidence>